<feature type="transmembrane region" description="Helical" evidence="1">
    <location>
        <begin position="70"/>
        <end position="90"/>
    </location>
</feature>
<accession>A0A7C4MML3</accession>
<dbReference type="InterPro" id="IPR037185">
    <property type="entry name" value="EmrE-like"/>
</dbReference>
<dbReference type="Pfam" id="PF00892">
    <property type="entry name" value="EamA"/>
    <property type="match status" value="2"/>
</dbReference>
<feature type="transmembrane region" description="Helical" evidence="1">
    <location>
        <begin position="35"/>
        <end position="58"/>
    </location>
</feature>
<dbReference type="GO" id="GO:0016020">
    <property type="term" value="C:membrane"/>
    <property type="evidence" value="ECO:0007669"/>
    <property type="project" value="InterPro"/>
</dbReference>
<feature type="transmembrane region" description="Helical" evidence="1">
    <location>
        <begin position="96"/>
        <end position="118"/>
    </location>
</feature>
<feature type="transmembrane region" description="Helical" evidence="1">
    <location>
        <begin position="247"/>
        <end position="267"/>
    </location>
</feature>
<keyword evidence="1" id="KW-0812">Transmembrane</keyword>
<dbReference type="PANTHER" id="PTHR22911:SF76">
    <property type="entry name" value="EAMA DOMAIN-CONTAINING PROTEIN"/>
    <property type="match status" value="1"/>
</dbReference>
<evidence type="ECO:0000256" key="1">
    <source>
        <dbReference type="SAM" id="Phobius"/>
    </source>
</evidence>
<proteinExistence type="predicted"/>
<keyword evidence="1" id="KW-1133">Transmembrane helix</keyword>
<dbReference type="SUPFAM" id="SSF103481">
    <property type="entry name" value="Multidrug resistance efflux transporter EmrE"/>
    <property type="match status" value="2"/>
</dbReference>
<feature type="transmembrane region" description="Helical" evidence="1">
    <location>
        <begin position="7"/>
        <end position="29"/>
    </location>
</feature>
<dbReference type="InterPro" id="IPR000620">
    <property type="entry name" value="EamA_dom"/>
</dbReference>
<feature type="domain" description="EamA" evidence="2">
    <location>
        <begin position="155"/>
        <end position="288"/>
    </location>
</feature>
<feature type="transmembrane region" description="Helical" evidence="1">
    <location>
        <begin position="218"/>
        <end position="240"/>
    </location>
</feature>
<feature type="transmembrane region" description="Helical" evidence="1">
    <location>
        <begin position="155"/>
        <end position="174"/>
    </location>
</feature>
<dbReference type="EMBL" id="DSUH01000017">
    <property type="protein sequence ID" value="HGU31367.1"/>
    <property type="molecule type" value="Genomic_DNA"/>
</dbReference>
<name>A0A7C4MML3_9BACT</name>
<feature type="transmembrane region" description="Helical" evidence="1">
    <location>
        <begin position="125"/>
        <end position="149"/>
    </location>
</feature>
<feature type="domain" description="EamA" evidence="2">
    <location>
        <begin position="11"/>
        <end position="140"/>
    </location>
</feature>
<comment type="caution">
    <text evidence="3">The sequence shown here is derived from an EMBL/GenBank/DDBJ whole genome shotgun (WGS) entry which is preliminary data.</text>
</comment>
<sequence length="299" mass="31221">MKPSTFWVGSAIFVGIMAVSTASIFIRFAQEQAPSLVIAAFRLTIATLVLAPVVLAKYRRELGALSSREIGLALFSGVFLALHFATWISSLEYTTVAGAVVLVSTVPLWVAIVSPLLLRERAASGVWIGMVIAMAGGMVVALGQSAAVVSGKNPLWGNFLALCGAWAAAGYLLIGRKLRASLSLMPYIFIVYGAAALVLLSFVGVAGLPLFGYPTETYGWMIALALVPQLLGHSTFNWALGHLPASFVSITLLGEPIGSTILAVFLLREIPSGMELIGEAAILVGIAVAAGRSSSTAGK</sequence>
<evidence type="ECO:0000313" key="3">
    <source>
        <dbReference type="EMBL" id="HGU31367.1"/>
    </source>
</evidence>
<keyword evidence="1" id="KW-0472">Membrane</keyword>
<dbReference type="AlphaFoldDB" id="A0A7C4MML3"/>
<organism evidence="3">
    <name type="scientific">Desulfatirhabdium butyrativorans</name>
    <dbReference type="NCBI Taxonomy" id="340467"/>
    <lineage>
        <taxon>Bacteria</taxon>
        <taxon>Pseudomonadati</taxon>
        <taxon>Thermodesulfobacteriota</taxon>
        <taxon>Desulfobacteria</taxon>
        <taxon>Desulfobacterales</taxon>
        <taxon>Desulfatirhabdiaceae</taxon>
        <taxon>Desulfatirhabdium</taxon>
    </lineage>
</organism>
<dbReference type="PANTHER" id="PTHR22911">
    <property type="entry name" value="ACYL-MALONYL CONDENSING ENZYME-RELATED"/>
    <property type="match status" value="1"/>
</dbReference>
<reference evidence="3" key="1">
    <citation type="journal article" date="2020" name="mSystems">
        <title>Genome- and Community-Level Interaction Insights into Carbon Utilization and Element Cycling Functions of Hydrothermarchaeota in Hydrothermal Sediment.</title>
        <authorList>
            <person name="Zhou Z."/>
            <person name="Liu Y."/>
            <person name="Xu W."/>
            <person name="Pan J."/>
            <person name="Luo Z.H."/>
            <person name="Li M."/>
        </authorList>
    </citation>
    <scope>NUCLEOTIDE SEQUENCE [LARGE SCALE GENOMIC DNA]</scope>
    <source>
        <strain evidence="3">SpSt-477</strain>
    </source>
</reference>
<protein>
    <submittedName>
        <fullName evidence="3">DMT family transporter</fullName>
    </submittedName>
</protein>
<evidence type="ECO:0000259" key="2">
    <source>
        <dbReference type="Pfam" id="PF00892"/>
    </source>
</evidence>
<feature type="transmembrane region" description="Helical" evidence="1">
    <location>
        <begin position="186"/>
        <end position="212"/>
    </location>
</feature>
<gene>
    <name evidence="3" type="ORF">ENS29_00755</name>
</gene>